<evidence type="ECO:0000259" key="1">
    <source>
        <dbReference type="Pfam" id="PF14016"/>
    </source>
</evidence>
<dbReference type="EMBL" id="JAPNTZ010000026">
    <property type="protein sequence ID" value="MCY1145458.1"/>
    <property type="molecule type" value="Genomic_DNA"/>
</dbReference>
<name>A0ABT4BG09_9ACTN</name>
<proteinExistence type="predicted"/>
<protein>
    <submittedName>
        <fullName evidence="2">DUF4232 domain-containing protein</fullName>
    </submittedName>
</protein>
<accession>A0ABT4BG09</accession>
<sequence>MRGLRRLSLLLLVVPLLTSCTEPWEDGGLMPVAPSSDPVPSVVAPTTTGPVAPEAIESVSACSLLGVLITAERGDAAAGYREMGLNVKNCGSKPYEVRGRPDIVVLDEDGRPLKVSVVPSVHYTAGPGRLVLKPGEGARAVLSWRNTVTDTGGGADFGVSLAVAVSKGEMRQLVTLPSRMDLGNTRRLQAGVWS</sequence>
<evidence type="ECO:0000313" key="2">
    <source>
        <dbReference type="EMBL" id="MCY1145458.1"/>
    </source>
</evidence>
<dbReference type="PROSITE" id="PS51257">
    <property type="entry name" value="PROKAR_LIPOPROTEIN"/>
    <property type="match status" value="1"/>
</dbReference>
<comment type="caution">
    <text evidence="2">The sequence shown here is derived from an EMBL/GenBank/DDBJ whole genome shotgun (WGS) entry which is preliminary data.</text>
</comment>
<dbReference type="RefSeq" id="WP_267570076.1">
    <property type="nucleotide sequence ID" value="NZ_JAPNTZ010000026.1"/>
</dbReference>
<reference evidence="2" key="1">
    <citation type="submission" date="2022-11" db="EMBL/GenBank/DDBJ databases">
        <authorList>
            <person name="Somphong A."/>
            <person name="Phongsopitanun W."/>
        </authorList>
    </citation>
    <scope>NUCLEOTIDE SEQUENCE</scope>
    <source>
        <strain evidence="2">Pm04-4</strain>
    </source>
</reference>
<evidence type="ECO:0000313" key="3">
    <source>
        <dbReference type="Proteomes" id="UP001151002"/>
    </source>
</evidence>
<gene>
    <name evidence="2" type="ORF">OWR29_46285</name>
</gene>
<dbReference type="Proteomes" id="UP001151002">
    <property type="component" value="Unassembled WGS sequence"/>
</dbReference>
<organism evidence="2 3">
    <name type="scientific">Paractinoplanes pyxinae</name>
    <dbReference type="NCBI Taxonomy" id="2997416"/>
    <lineage>
        <taxon>Bacteria</taxon>
        <taxon>Bacillati</taxon>
        <taxon>Actinomycetota</taxon>
        <taxon>Actinomycetes</taxon>
        <taxon>Micromonosporales</taxon>
        <taxon>Micromonosporaceae</taxon>
        <taxon>Paractinoplanes</taxon>
    </lineage>
</organism>
<feature type="domain" description="DUF4232" evidence="1">
    <location>
        <begin position="66"/>
        <end position="191"/>
    </location>
</feature>
<dbReference type="InterPro" id="IPR025326">
    <property type="entry name" value="DUF4232"/>
</dbReference>
<dbReference type="Pfam" id="PF14016">
    <property type="entry name" value="DUF4232"/>
    <property type="match status" value="1"/>
</dbReference>
<keyword evidence="3" id="KW-1185">Reference proteome</keyword>